<evidence type="ECO:0000313" key="3">
    <source>
        <dbReference type="Proteomes" id="UP000009173"/>
    </source>
</evidence>
<proteinExistence type="predicted"/>
<dbReference type="AlphaFoldDB" id="A0A0H3A8Y2"/>
<dbReference type="KEGG" id="dvl:Dvul_0915"/>
<name>A0A0H3A8Y2_NITV4</name>
<organism evidence="2 3">
    <name type="scientific">Nitratidesulfovibrio vulgaris (strain DP4)</name>
    <name type="common">Desulfovibrio vulgaris</name>
    <dbReference type="NCBI Taxonomy" id="391774"/>
    <lineage>
        <taxon>Bacteria</taxon>
        <taxon>Pseudomonadati</taxon>
        <taxon>Thermodesulfobacteriota</taxon>
        <taxon>Desulfovibrionia</taxon>
        <taxon>Desulfovibrionales</taxon>
        <taxon>Desulfovibrionaceae</taxon>
        <taxon>Nitratidesulfovibrio</taxon>
    </lineage>
</organism>
<dbReference type="EMBL" id="CP000527">
    <property type="protein sequence ID" value="ABM27936.1"/>
    <property type="molecule type" value="Genomic_DNA"/>
</dbReference>
<protein>
    <submittedName>
        <fullName evidence="2">Uncharacterized protein</fullName>
    </submittedName>
</protein>
<reference evidence="3" key="1">
    <citation type="journal article" date="2009" name="Environ. Microbiol.">
        <title>Contribution of mobile genetic elements to Desulfovibrio vulgaris genome plasticity.</title>
        <authorList>
            <person name="Walker C.B."/>
            <person name="Stolyar S."/>
            <person name="Chivian D."/>
            <person name="Pinel N."/>
            <person name="Gabster J.A."/>
            <person name="Dehal P.S."/>
            <person name="He Z."/>
            <person name="Yang Z.K."/>
            <person name="Yen H.C."/>
            <person name="Zhou J."/>
            <person name="Wall J.D."/>
            <person name="Hazen T.C."/>
            <person name="Arkin A.P."/>
            <person name="Stahl D.A."/>
        </authorList>
    </citation>
    <scope>NUCLEOTIDE SEQUENCE [LARGE SCALE GENOMIC DNA]</scope>
    <source>
        <strain evidence="3">DP4</strain>
    </source>
</reference>
<dbReference type="Proteomes" id="UP000009173">
    <property type="component" value="Chromosome"/>
</dbReference>
<gene>
    <name evidence="2" type="ordered locus">Dvul_0915</name>
</gene>
<dbReference type="RefSeq" id="WP_010939618.1">
    <property type="nucleotide sequence ID" value="NC_008751.1"/>
</dbReference>
<evidence type="ECO:0000256" key="1">
    <source>
        <dbReference type="SAM" id="MobiDB-lite"/>
    </source>
</evidence>
<dbReference type="HOGENOM" id="CLU_2218884_0_0_7"/>
<sequence length="106" mass="10579">MLDAISSGGGWSAAVAGNQQSSWMPLASGKGAGGAGGMSAVAASPDSMPMDRQTMGAMVVTSTLDRLNGPVLAGSGSSAAMAEDYNFNKSVLMPWTGKGTFLDMSV</sequence>
<feature type="region of interest" description="Disordered" evidence="1">
    <location>
        <begin position="27"/>
        <end position="47"/>
    </location>
</feature>
<evidence type="ECO:0000313" key="2">
    <source>
        <dbReference type="EMBL" id="ABM27936.1"/>
    </source>
</evidence>
<accession>A0A0H3A8Y2</accession>